<dbReference type="SUPFAM" id="SSF52540">
    <property type="entry name" value="P-loop containing nucleoside triphosphate hydrolases"/>
    <property type="match status" value="1"/>
</dbReference>
<dbReference type="PANTHER" id="PTHR33377">
    <property type="entry name" value="OS10G0134700 PROTEIN-RELATED"/>
    <property type="match status" value="1"/>
</dbReference>
<evidence type="ECO:0000313" key="2">
    <source>
        <dbReference type="Proteomes" id="UP000479710"/>
    </source>
</evidence>
<dbReference type="InterPro" id="IPR027417">
    <property type="entry name" value="P-loop_NTPase"/>
</dbReference>
<dbReference type="Gene3D" id="3.40.50.300">
    <property type="entry name" value="P-loop containing nucleotide triphosphate hydrolases"/>
    <property type="match status" value="1"/>
</dbReference>
<protein>
    <recommendedName>
        <fullName evidence="3">Rx N-terminal domain-containing protein</fullName>
    </recommendedName>
</protein>
<dbReference type="EMBL" id="SPHZ02000005">
    <property type="protein sequence ID" value="KAF0916308.1"/>
    <property type="molecule type" value="Genomic_DNA"/>
</dbReference>
<reference evidence="1 2" key="1">
    <citation type="submission" date="2019-11" db="EMBL/GenBank/DDBJ databases">
        <title>Whole genome sequence of Oryza granulata.</title>
        <authorList>
            <person name="Li W."/>
        </authorList>
    </citation>
    <scope>NUCLEOTIDE SEQUENCE [LARGE SCALE GENOMIC DNA]</scope>
    <source>
        <strain evidence="2">cv. Menghai</strain>
        <tissue evidence="1">Leaf</tissue>
    </source>
</reference>
<gene>
    <name evidence="1" type="ORF">E2562_005911</name>
</gene>
<proteinExistence type="predicted"/>
<evidence type="ECO:0008006" key="3">
    <source>
        <dbReference type="Google" id="ProtNLM"/>
    </source>
</evidence>
<dbReference type="PANTHER" id="PTHR33377:SF94">
    <property type="entry name" value="OS01G0582300 PROTEIN"/>
    <property type="match status" value="1"/>
</dbReference>
<accession>A0A6G1DUK8</accession>
<dbReference type="OrthoDB" id="660188at2759"/>
<dbReference type="AlphaFoldDB" id="A0A6G1DUK8"/>
<dbReference type="Proteomes" id="UP000479710">
    <property type="component" value="Unassembled WGS sequence"/>
</dbReference>
<comment type="caution">
    <text evidence="1">The sequence shown here is derived from an EMBL/GenBank/DDBJ whole genome shotgun (WGS) entry which is preliminary data.</text>
</comment>
<organism evidence="1 2">
    <name type="scientific">Oryza meyeriana var. granulata</name>
    <dbReference type="NCBI Taxonomy" id="110450"/>
    <lineage>
        <taxon>Eukaryota</taxon>
        <taxon>Viridiplantae</taxon>
        <taxon>Streptophyta</taxon>
        <taxon>Embryophyta</taxon>
        <taxon>Tracheophyta</taxon>
        <taxon>Spermatophyta</taxon>
        <taxon>Magnoliopsida</taxon>
        <taxon>Liliopsida</taxon>
        <taxon>Poales</taxon>
        <taxon>Poaceae</taxon>
        <taxon>BOP clade</taxon>
        <taxon>Oryzoideae</taxon>
        <taxon>Oryzeae</taxon>
        <taxon>Oryzinae</taxon>
        <taxon>Oryza</taxon>
        <taxon>Oryza meyeriana</taxon>
    </lineage>
</organism>
<name>A0A6G1DUK8_9ORYZ</name>
<sequence>MDTLFFVVASDIISRLISFLVTKYKNPSTADKLERLQGMLLRARTIVEEAQGRQISNQGMLLQLRKLMVGMYQGYYILDTFQEPHTTSTRTHSTARQSRKQKKLQVAMEGMEATINDMKEFIVFLLDCPGLPRQPYNAHLFMEKCMFGRYEEKELIRDFLLQPCDSPLSVLPIIGPREVGKNTLIEHVYNEESVREHFSQIVRFKSDYLNNEENESFIKGRELVVSSVKSLVVVELVSDDINDEAWRRFCSSIDSGCSKMIVIGRVETISRLGTTQAIKLKRLRRHEFWYFFRTLAFGSANPEEHPELLRISRKIAHKSKVLS</sequence>
<keyword evidence="2" id="KW-1185">Reference proteome</keyword>
<evidence type="ECO:0000313" key="1">
    <source>
        <dbReference type="EMBL" id="KAF0916308.1"/>
    </source>
</evidence>